<proteinExistence type="predicted"/>
<evidence type="ECO:0000256" key="1">
    <source>
        <dbReference type="ARBA" id="ARBA00001974"/>
    </source>
</evidence>
<dbReference type="InterPro" id="IPR036188">
    <property type="entry name" value="FAD/NAD-bd_sf"/>
</dbReference>
<dbReference type="Gene3D" id="2.40.30.10">
    <property type="entry name" value="Translation factors"/>
    <property type="match status" value="1"/>
</dbReference>
<dbReference type="PATRIC" id="fig|401562.3.peg.1215"/>
<dbReference type="InterPro" id="IPR023166">
    <property type="entry name" value="BaiN-like_dom_sf"/>
</dbReference>
<dbReference type="NCBIfam" id="TIGR00275">
    <property type="entry name" value="aminoacetone oxidase family FAD-binding enzyme"/>
    <property type="match status" value="1"/>
</dbReference>
<dbReference type="STRING" id="401562.NS365_10360"/>
<dbReference type="AlphaFoldDB" id="A0A175RBK7"/>
<protein>
    <submittedName>
        <fullName evidence="6">NAD(FAD)-utilizing dehydrogenase</fullName>
    </submittedName>
</protein>
<dbReference type="OrthoDB" id="5288829at2"/>
<dbReference type="InterPro" id="IPR057661">
    <property type="entry name" value="RsdA/BaiN/AoA(So)_Rossmann"/>
</dbReference>
<keyword evidence="2" id="KW-0285">Flavoprotein</keyword>
<organism evidence="6 7">
    <name type="scientific">Aureimonas ureilytica</name>
    <dbReference type="NCBI Taxonomy" id="401562"/>
    <lineage>
        <taxon>Bacteria</taxon>
        <taxon>Pseudomonadati</taxon>
        <taxon>Pseudomonadota</taxon>
        <taxon>Alphaproteobacteria</taxon>
        <taxon>Hyphomicrobiales</taxon>
        <taxon>Aurantimonadaceae</taxon>
        <taxon>Aureimonas</taxon>
    </lineage>
</organism>
<dbReference type="PANTHER" id="PTHR42887">
    <property type="entry name" value="OS12G0638800 PROTEIN"/>
    <property type="match status" value="1"/>
</dbReference>
<keyword evidence="3" id="KW-0274">FAD</keyword>
<evidence type="ECO:0000259" key="5">
    <source>
        <dbReference type="Pfam" id="PF22780"/>
    </source>
</evidence>
<accession>A0A175RBK7</accession>
<sequence length="429" mass="45003">MTKAEAGDPLATIEVAIVGGGPAGLAAAEMLAARGRTVGVFDAMPSFGRKFLLAGKSGLNLTHSEPHERFATRFGEANAHLASALEGFTPEAVRAWAEALGAPTFVGSSGRVFPVAMKASPLLRAWLKRLREGGVRFFPRHRWLGFEGAALRFATPEGERLIPASATLLAMGGASWPKLGSDGTWMPILQNLGIATAPLRPANCGFDVDWSAPLRERFAGAPVKAVTARSSAGQSQGEFVLTRSGVEGSLVYAHAAALRDAIERDGSACLELDLAPGRALSDLAASLARQPAKASFSTRMRKGAGLDAVKTAVLRDGTSEAERADPPRLAALIKALPLRLLRPRPIAEAISSAGGIKLGELDARFMLTQRPGLFAVGEMLDWEAPTGGYLLTACLATGRAGGLGVDAWLSEAAKKGRSRTRKTVKAIQP</sequence>
<feature type="domain" description="RsdA/BaiN/AoA(So)-like insert" evidence="5">
    <location>
        <begin position="200"/>
        <end position="351"/>
    </location>
</feature>
<dbReference type="NCBIfam" id="TIGR03862">
    <property type="entry name" value="flavo_PP4765"/>
    <property type="match status" value="1"/>
</dbReference>
<evidence type="ECO:0000313" key="7">
    <source>
        <dbReference type="Proteomes" id="UP000078272"/>
    </source>
</evidence>
<dbReference type="EMBL" id="LDPZ01000018">
    <property type="protein sequence ID" value="KTQ96025.1"/>
    <property type="molecule type" value="Genomic_DNA"/>
</dbReference>
<reference evidence="6 7" key="1">
    <citation type="journal article" date="2016" name="Front. Microbiol.">
        <title>Genomic Resource of Rice Seed Associated Bacteria.</title>
        <authorList>
            <person name="Midha S."/>
            <person name="Bansal K."/>
            <person name="Sharma S."/>
            <person name="Kumar N."/>
            <person name="Patil P.P."/>
            <person name="Chaudhry V."/>
            <person name="Patil P.B."/>
        </authorList>
    </citation>
    <scope>NUCLEOTIDE SEQUENCE [LARGE SCALE GENOMIC DNA]</scope>
    <source>
        <strain evidence="6 7">NS226</strain>
    </source>
</reference>
<dbReference type="PANTHER" id="PTHR42887:SF1">
    <property type="entry name" value="BLR3961 PROTEIN"/>
    <property type="match status" value="1"/>
</dbReference>
<name>A0A175RBK7_9HYPH</name>
<evidence type="ECO:0000313" key="6">
    <source>
        <dbReference type="EMBL" id="KTQ96025.1"/>
    </source>
</evidence>
<dbReference type="PRINTS" id="PR00411">
    <property type="entry name" value="PNDRDTASEI"/>
</dbReference>
<dbReference type="RefSeq" id="WP_058634734.1">
    <property type="nucleotide sequence ID" value="NZ_LDPZ01000018.1"/>
</dbReference>
<dbReference type="InterPro" id="IPR055178">
    <property type="entry name" value="RsdA/BaiN/AoA(So)-like_dom"/>
</dbReference>
<dbReference type="Gene3D" id="1.10.8.260">
    <property type="entry name" value="HI0933 insert domain-like"/>
    <property type="match status" value="1"/>
</dbReference>
<dbReference type="InterPro" id="IPR022460">
    <property type="entry name" value="Flavoprotein_PP4765"/>
</dbReference>
<dbReference type="Pfam" id="PF22780">
    <property type="entry name" value="HI0933_like_1st"/>
    <property type="match status" value="1"/>
</dbReference>
<feature type="domain" description="RsdA/BaiN/AoA(So)-like Rossmann fold-like" evidence="4">
    <location>
        <begin position="14"/>
        <end position="402"/>
    </location>
</feature>
<dbReference type="InterPro" id="IPR004792">
    <property type="entry name" value="BaiN-like"/>
</dbReference>
<comment type="caution">
    <text evidence="6">The sequence shown here is derived from an EMBL/GenBank/DDBJ whole genome shotgun (WGS) entry which is preliminary data.</text>
</comment>
<evidence type="ECO:0000256" key="3">
    <source>
        <dbReference type="ARBA" id="ARBA00022827"/>
    </source>
</evidence>
<dbReference type="Gene3D" id="3.50.50.60">
    <property type="entry name" value="FAD/NAD(P)-binding domain"/>
    <property type="match status" value="1"/>
</dbReference>
<gene>
    <name evidence="6" type="ORF">NS226_09120</name>
</gene>
<dbReference type="SUPFAM" id="SSF51905">
    <property type="entry name" value="FAD/NAD(P)-binding domain"/>
    <property type="match status" value="1"/>
</dbReference>
<dbReference type="Proteomes" id="UP000078272">
    <property type="component" value="Unassembled WGS sequence"/>
</dbReference>
<dbReference type="SUPFAM" id="SSF160996">
    <property type="entry name" value="HI0933 insert domain-like"/>
    <property type="match status" value="1"/>
</dbReference>
<evidence type="ECO:0000256" key="2">
    <source>
        <dbReference type="ARBA" id="ARBA00022630"/>
    </source>
</evidence>
<comment type="cofactor">
    <cofactor evidence="1">
        <name>FAD</name>
        <dbReference type="ChEBI" id="CHEBI:57692"/>
    </cofactor>
</comment>
<evidence type="ECO:0000259" key="4">
    <source>
        <dbReference type="Pfam" id="PF03486"/>
    </source>
</evidence>
<dbReference type="Pfam" id="PF03486">
    <property type="entry name" value="HI0933_like"/>
    <property type="match status" value="1"/>
</dbReference>